<evidence type="ECO:0000256" key="8">
    <source>
        <dbReference type="ARBA" id="ARBA00023315"/>
    </source>
</evidence>
<dbReference type="Gene3D" id="3.30.559.10">
    <property type="entry name" value="Chloramphenicol acetyltransferase-like domain"/>
    <property type="match status" value="1"/>
</dbReference>
<evidence type="ECO:0000259" key="12">
    <source>
        <dbReference type="Pfam" id="PF00668"/>
    </source>
</evidence>
<dbReference type="KEGG" id="hbq:QI031_29635"/>
<evidence type="ECO:0000259" key="13">
    <source>
        <dbReference type="Pfam" id="PF16911"/>
    </source>
</evidence>
<reference evidence="14 15" key="1">
    <citation type="journal article" date="2023" name="Limnol Oceanogr Lett">
        <title>Environmental adaptations by the intertidal Antarctic cyanobacterium Halotia branconii CENA392 as revealed using long-read genome sequencing.</title>
        <authorList>
            <person name="Dextro R.B."/>
            <person name="Delbaje E."/>
            <person name="Freitas P.N.N."/>
            <person name="Geraldes V."/>
            <person name="Pinto E."/>
            <person name="Long P.F."/>
            <person name="Fiore M.F."/>
        </authorList>
    </citation>
    <scope>NUCLEOTIDE SEQUENCE [LARGE SCALE GENOMIC DNA]</scope>
    <source>
        <strain evidence="14 15">CENA392</strain>
    </source>
</reference>
<dbReference type="SUPFAM" id="SSF52777">
    <property type="entry name" value="CoA-dependent acyltransferases"/>
    <property type="match status" value="2"/>
</dbReference>
<evidence type="ECO:0000256" key="7">
    <source>
        <dbReference type="ARBA" id="ARBA00022679"/>
    </source>
</evidence>
<evidence type="ECO:0000256" key="9">
    <source>
        <dbReference type="ARBA" id="ARBA00030465"/>
    </source>
</evidence>
<accession>A0AAJ6P9K3</accession>
<dbReference type="PANTHER" id="PTHR28037">
    <property type="entry name" value="ALCOHOL O-ACETYLTRANSFERASE 1-RELATED"/>
    <property type="match status" value="1"/>
</dbReference>
<keyword evidence="15" id="KW-1185">Reference proteome</keyword>
<evidence type="ECO:0000313" key="15">
    <source>
        <dbReference type="Proteomes" id="UP001223520"/>
    </source>
</evidence>
<feature type="domain" description="Phthiocerol/phthiodiolone dimycocerosyl transferase C-terminal" evidence="13">
    <location>
        <begin position="188"/>
        <end position="356"/>
    </location>
</feature>
<evidence type="ECO:0000256" key="4">
    <source>
        <dbReference type="ARBA" id="ARBA00006558"/>
    </source>
</evidence>
<keyword evidence="7" id="KW-0808">Transferase</keyword>
<dbReference type="PANTHER" id="PTHR28037:SF1">
    <property type="entry name" value="ALCOHOL O-ACETYLTRANSFERASE 1-RELATED"/>
    <property type="match status" value="1"/>
</dbReference>
<feature type="domain" description="Condensation" evidence="12">
    <location>
        <begin position="24"/>
        <end position="142"/>
    </location>
</feature>
<evidence type="ECO:0000256" key="2">
    <source>
        <dbReference type="ARBA" id="ARBA00000625"/>
    </source>
</evidence>
<name>A0AAJ6P9K3_9CYAN</name>
<dbReference type="InterPro" id="IPR052058">
    <property type="entry name" value="Alcohol_O-acetyltransferase"/>
</dbReference>
<dbReference type="GO" id="GO:0008610">
    <property type="term" value="P:lipid biosynthetic process"/>
    <property type="evidence" value="ECO:0007669"/>
    <property type="project" value="UniProtKB-ARBA"/>
</dbReference>
<evidence type="ECO:0000256" key="10">
    <source>
        <dbReference type="ARBA" id="ARBA00032317"/>
    </source>
</evidence>
<organism evidence="14 15">
    <name type="scientific">Halotia branconii CENA392</name>
    <dbReference type="NCBI Taxonomy" id="1539056"/>
    <lineage>
        <taxon>Bacteria</taxon>
        <taxon>Bacillati</taxon>
        <taxon>Cyanobacteriota</taxon>
        <taxon>Cyanophyceae</taxon>
        <taxon>Nostocales</taxon>
        <taxon>Nodulariaceae</taxon>
        <taxon>Halotia</taxon>
    </lineage>
</organism>
<dbReference type="AlphaFoldDB" id="A0AAJ6P9K3"/>
<gene>
    <name evidence="14" type="ORF">QI031_29635</name>
</gene>
<evidence type="ECO:0000256" key="5">
    <source>
        <dbReference type="ARBA" id="ARBA00012866"/>
    </source>
</evidence>
<evidence type="ECO:0000256" key="11">
    <source>
        <dbReference type="ARBA" id="ARBA00033407"/>
    </source>
</evidence>
<dbReference type="RefSeq" id="WP_281483117.1">
    <property type="nucleotide sequence ID" value="NZ_CP124543.1"/>
</dbReference>
<proteinExistence type="inferred from homology"/>
<comment type="catalytic activity">
    <reaction evidence="3">
        <text>2 a mycocerosyl-[mycocerosic acid synthase] + a phthiodiolone = a dimycocerosyl phthiodiolone + 2 holo-[mycocerosic acid synthase].</text>
        <dbReference type="EC" id="2.3.1.282"/>
    </reaction>
</comment>
<evidence type="ECO:0000256" key="1">
    <source>
        <dbReference type="ARBA" id="ARBA00000026"/>
    </source>
</evidence>
<keyword evidence="8" id="KW-0012">Acyltransferase</keyword>
<dbReference type="Pfam" id="PF16911">
    <property type="entry name" value="PapA_C"/>
    <property type="match status" value="1"/>
</dbReference>
<evidence type="ECO:0000256" key="6">
    <source>
        <dbReference type="ARBA" id="ARBA00013449"/>
    </source>
</evidence>
<dbReference type="Gene3D" id="3.30.559.30">
    <property type="entry name" value="Nonribosomal peptide synthetase, condensation domain"/>
    <property type="match status" value="1"/>
</dbReference>
<protein>
    <recommendedName>
        <fullName evidence="6">Phthiocerol/phthiodiolone dimycocerosyl transferase</fullName>
        <ecNumber evidence="5">2.3.1.282</ecNumber>
    </recommendedName>
    <alternativeName>
        <fullName evidence="11">Acyltransferase PapA5</fullName>
    </alternativeName>
    <alternativeName>
        <fullName evidence="9">Phthiocerol/phthiodiolone O-acyltransferase</fullName>
    </alternativeName>
    <alternativeName>
        <fullName evidence="10">Polyketide synthase-associated protein A5</fullName>
    </alternativeName>
</protein>
<dbReference type="GO" id="GO:0016746">
    <property type="term" value="F:acyltransferase activity"/>
    <property type="evidence" value="ECO:0007669"/>
    <property type="project" value="UniProtKB-KW"/>
</dbReference>
<comment type="catalytic activity">
    <reaction evidence="1">
        <text>2 a mycocerosyl-[mycocerosic acid synthase] + a phthiocerol = a dimycocerosyl phthiocerol + 2 holo-[mycocerosic acid synthase].</text>
        <dbReference type="EC" id="2.3.1.282"/>
    </reaction>
</comment>
<dbReference type="EMBL" id="CP124543">
    <property type="protein sequence ID" value="WGV25830.1"/>
    <property type="molecule type" value="Genomic_DNA"/>
</dbReference>
<comment type="similarity">
    <text evidence="4">Belongs to the acyltransferase PapA5 family.</text>
</comment>
<sequence length="421" mass="46655">MERYLGAFEHLYWLYNQFYSIDFATVAKLQGQFSCKQLSTVLRQVQQHHPLLRVRIATDAIGQPKFVETDDEIPLRLVARKDDRHWQAELEVELARSLDWQVAPLLRVVLLQSGAESELMIICHHAIADGLSGVYLVRDILQGLKGKIFERSDFSAALSLESAIPGIAPLKEATVKPKDYLPPPSRPPQPHIHTVVLSLELTQQLIQHSRAEHTTVHGAISAAFLLALTQQDVKLSDVMRCSHPVNARSQLFLPMPDAVGLYVCLRMTTHSLEADSAFWDVARSVKSQLSQIDTAQQLVEERQLRQPMMANLTDATAFVEEVRSQYLCQLTVTNLGRIDMAQQYGNIRIEALHVPIPASGVDLGQIVGVATLGDRLALTLSSTPLIDVDRAQSDRAATAFLSAGVKLLELAVVQEVASEVA</sequence>
<dbReference type="InterPro" id="IPR001242">
    <property type="entry name" value="Condensation_dom"/>
</dbReference>
<dbReference type="InterPro" id="IPR031641">
    <property type="entry name" value="PapA_C"/>
</dbReference>
<dbReference type="Pfam" id="PF00668">
    <property type="entry name" value="Condensation"/>
    <property type="match status" value="1"/>
</dbReference>
<dbReference type="Proteomes" id="UP001223520">
    <property type="component" value="Chromosome"/>
</dbReference>
<dbReference type="InterPro" id="IPR023213">
    <property type="entry name" value="CAT-like_dom_sf"/>
</dbReference>
<evidence type="ECO:0000256" key="3">
    <source>
        <dbReference type="ARBA" id="ARBA00001907"/>
    </source>
</evidence>
<evidence type="ECO:0000313" key="14">
    <source>
        <dbReference type="EMBL" id="WGV25830.1"/>
    </source>
</evidence>
<comment type="catalytic activity">
    <reaction evidence="2">
        <text>2 a mycocerosyl-[mycocerosic acid synthase] + a phenolphthiocerol = a dimycocerosyl phenolphthiocerol + 2 holo-[mycocerosic acid synthase].</text>
        <dbReference type="EC" id="2.3.1.282"/>
    </reaction>
</comment>
<dbReference type="EC" id="2.3.1.282" evidence="5"/>